<feature type="compositionally biased region" description="Basic and acidic residues" evidence="1">
    <location>
        <begin position="34"/>
        <end position="48"/>
    </location>
</feature>
<dbReference type="EMBL" id="JAURVH010001513">
    <property type="protein sequence ID" value="KAK5934946.1"/>
    <property type="molecule type" value="Genomic_DNA"/>
</dbReference>
<evidence type="ECO:0000313" key="3">
    <source>
        <dbReference type="Proteomes" id="UP001331515"/>
    </source>
</evidence>
<comment type="caution">
    <text evidence="2">The sequence shown here is derived from an EMBL/GenBank/DDBJ whole genome shotgun (WGS) entry which is preliminary data.</text>
</comment>
<dbReference type="AlphaFoldDB" id="A0AAN8E4B3"/>
<reference evidence="2 3" key="1">
    <citation type="journal article" date="2023" name="Mol. Biol. Evol.">
        <title>Genomics of Secondarily Temperate Adaptation in the Only Non-Antarctic Icefish.</title>
        <authorList>
            <person name="Rivera-Colon A.G."/>
            <person name="Rayamajhi N."/>
            <person name="Minhas B.F."/>
            <person name="Madrigal G."/>
            <person name="Bilyk K.T."/>
            <person name="Yoon V."/>
            <person name="Hune M."/>
            <person name="Gregory S."/>
            <person name="Cheng C.H.C."/>
            <person name="Catchen J.M."/>
        </authorList>
    </citation>
    <scope>NUCLEOTIDE SEQUENCE [LARGE SCALE GENOMIC DNA]</scope>
    <source>
        <tissue evidence="2">White muscle</tissue>
    </source>
</reference>
<dbReference type="Proteomes" id="UP001331515">
    <property type="component" value="Unassembled WGS sequence"/>
</dbReference>
<evidence type="ECO:0000313" key="2">
    <source>
        <dbReference type="EMBL" id="KAK5934946.1"/>
    </source>
</evidence>
<feature type="region of interest" description="Disordered" evidence="1">
    <location>
        <begin position="14"/>
        <end position="71"/>
    </location>
</feature>
<keyword evidence="3" id="KW-1185">Reference proteome</keyword>
<sequence>MKCLEAALGARLAGATGVGATSRAPTEAHPIVRPRREEGGRGDSREQPQTEGQGDRCQSGGRDHPLRWQRPPNLITLRGLSFTCMCNYTPPCPAPPPAIALTTPDTGR</sequence>
<name>A0AAN8E4B3_CHAGU</name>
<gene>
    <name evidence="2" type="ORF">CgunFtcFv8_020351</name>
</gene>
<proteinExistence type="predicted"/>
<protein>
    <submittedName>
        <fullName evidence="2">Uncharacterized protein</fullName>
    </submittedName>
</protein>
<accession>A0AAN8E4B3</accession>
<evidence type="ECO:0000256" key="1">
    <source>
        <dbReference type="SAM" id="MobiDB-lite"/>
    </source>
</evidence>
<organism evidence="2 3">
    <name type="scientific">Champsocephalus gunnari</name>
    <name type="common">Mackerel icefish</name>
    <dbReference type="NCBI Taxonomy" id="52237"/>
    <lineage>
        <taxon>Eukaryota</taxon>
        <taxon>Metazoa</taxon>
        <taxon>Chordata</taxon>
        <taxon>Craniata</taxon>
        <taxon>Vertebrata</taxon>
        <taxon>Euteleostomi</taxon>
        <taxon>Actinopterygii</taxon>
        <taxon>Neopterygii</taxon>
        <taxon>Teleostei</taxon>
        <taxon>Neoteleostei</taxon>
        <taxon>Acanthomorphata</taxon>
        <taxon>Eupercaria</taxon>
        <taxon>Perciformes</taxon>
        <taxon>Notothenioidei</taxon>
        <taxon>Channichthyidae</taxon>
        <taxon>Champsocephalus</taxon>
    </lineage>
</organism>